<sequence length="75" mass="9228">MRYPHVDERDERLMELCREVARICISDEFKRLNRDLVKFYRKSGMQDAFLLAFQDSLFSMYTEMDDDRQLSFEYN</sequence>
<proteinExistence type="predicted"/>
<dbReference type="OrthoDB" id="1808701at2"/>
<reference evidence="2" key="1">
    <citation type="submission" date="2017-05" db="EMBL/GenBank/DDBJ databases">
        <authorList>
            <person name="Sung H."/>
        </authorList>
    </citation>
    <scope>NUCLEOTIDE SEQUENCE [LARGE SCALE GENOMIC DNA]</scope>
    <source>
        <strain evidence="2">AR23208</strain>
    </source>
</reference>
<dbReference type="AlphaFoldDB" id="A0A1Y0IPL3"/>
<protein>
    <submittedName>
        <fullName evidence="1">Uncharacterized protein</fullName>
    </submittedName>
</protein>
<evidence type="ECO:0000313" key="1">
    <source>
        <dbReference type="EMBL" id="ARU62508.1"/>
    </source>
</evidence>
<name>A0A1Y0IPL3_9BACL</name>
<dbReference type="KEGG" id="tum:CBW65_17225"/>
<gene>
    <name evidence="1" type="ORF">CBW65_17225</name>
</gene>
<accession>A0A1Y0IPL3</accession>
<keyword evidence="2" id="KW-1185">Reference proteome</keyword>
<dbReference type="RefSeq" id="WP_087457866.1">
    <property type="nucleotide sequence ID" value="NZ_CP021434.1"/>
</dbReference>
<dbReference type="Proteomes" id="UP000195437">
    <property type="component" value="Chromosome"/>
</dbReference>
<organism evidence="1 2">
    <name type="scientific">Tumebacillus avium</name>
    <dbReference type="NCBI Taxonomy" id="1903704"/>
    <lineage>
        <taxon>Bacteria</taxon>
        <taxon>Bacillati</taxon>
        <taxon>Bacillota</taxon>
        <taxon>Bacilli</taxon>
        <taxon>Bacillales</taxon>
        <taxon>Alicyclobacillaceae</taxon>
        <taxon>Tumebacillus</taxon>
    </lineage>
</organism>
<dbReference type="EMBL" id="CP021434">
    <property type="protein sequence ID" value="ARU62508.1"/>
    <property type="molecule type" value="Genomic_DNA"/>
</dbReference>
<evidence type="ECO:0000313" key="2">
    <source>
        <dbReference type="Proteomes" id="UP000195437"/>
    </source>
</evidence>